<keyword evidence="4 9" id="KW-0479">Metal-binding</keyword>
<dbReference type="PANTHER" id="PTHR42940:SF8">
    <property type="entry name" value="VACUOLAR PROTEIN SORTING-ASSOCIATED PROTEIN 11"/>
    <property type="match status" value="1"/>
</dbReference>
<evidence type="ECO:0000256" key="6">
    <source>
        <dbReference type="ARBA" id="ARBA00023002"/>
    </source>
</evidence>
<evidence type="ECO:0000313" key="11">
    <source>
        <dbReference type="EMBL" id="PWC06067.1"/>
    </source>
</evidence>
<dbReference type="Proteomes" id="UP000244962">
    <property type="component" value="Unassembled WGS sequence"/>
</dbReference>
<dbReference type="GO" id="GO:0008270">
    <property type="term" value="F:zinc ion binding"/>
    <property type="evidence" value="ECO:0007669"/>
    <property type="project" value="InterPro"/>
</dbReference>
<evidence type="ECO:0000256" key="1">
    <source>
        <dbReference type="ARBA" id="ARBA00001947"/>
    </source>
</evidence>
<proteinExistence type="inferred from homology"/>
<dbReference type="InterPro" id="IPR036291">
    <property type="entry name" value="NAD(P)-bd_dom_sf"/>
</dbReference>
<evidence type="ECO:0000256" key="3">
    <source>
        <dbReference type="ARBA" id="ARBA00013190"/>
    </source>
</evidence>
<dbReference type="SUPFAM" id="SSF51735">
    <property type="entry name" value="NAD(P)-binding Rossmann-fold domains"/>
    <property type="match status" value="1"/>
</dbReference>
<keyword evidence="5 9" id="KW-0862">Zinc</keyword>
<dbReference type="Pfam" id="PF08240">
    <property type="entry name" value="ADH_N"/>
    <property type="match status" value="1"/>
</dbReference>
<evidence type="ECO:0000256" key="2">
    <source>
        <dbReference type="ARBA" id="ARBA00008072"/>
    </source>
</evidence>
<dbReference type="SUPFAM" id="SSF50129">
    <property type="entry name" value="GroES-like"/>
    <property type="match status" value="1"/>
</dbReference>
<dbReference type="InterPro" id="IPR020843">
    <property type="entry name" value="ER"/>
</dbReference>
<dbReference type="PANTHER" id="PTHR42940">
    <property type="entry name" value="ALCOHOL DEHYDROGENASE 1-RELATED"/>
    <property type="match status" value="1"/>
</dbReference>
<keyword evidence="6" id="KW-0560">Oxidoreductase</keyword>
<evidence type="ECO:0000256" key="5">
    <source>
        <dbReference type="ARBA" id="ARBA00022833"/>
    </source>
</evidence>
<dbReference type="InterPro" id="IPR002328">
    <property type="entry name" value="ADH_Zn_CS"/>
</dbReference>
<comment type="catalytic activity">
    <reaction evidence="8">
        <text>a primary alcohol + NAD(+) = an aldehyde + NADH + H(+)</text>
        <dbReference type="Rhea" id="RHEA:10736"/>
        <dbReference type="ChEBI" id="CHEBI:15378"/>
        <dbReference type="ChEBI" id="CHEBI:15734"/>
        <dbReference type="ChEBI" id="CHEBI:17478"/>
        <dbReference type="ChEBI" id="CHEBI:57540"/>
        <dbReference type="ChEBI" id="CHEBI:57945"/>
        <dbReference type="EC" id="1.1.1.1"/>
    </reaction>
</comment>
<comment type="similarity">
    <text evidence="2 9">Belongs to the zinc-containing alcohol dehydrogenase family.</text>
</comment>
<dbReference type="SMART" id="SM00829">
    <property type="entry name" value="PKS_ER"/>
    <property type="match status" value="1"/>
</dbReference>
<protein>
    <recommendedName>
        <fullName evidence="3">alcohol dehydrogenase</fullName>
        <ecNumber evidence="3">1.1.1.1</ecNumber>
    </recommendedName>
</protein>
<comment type="caution">
    <text evidence="11">The sequence shown here is derived from an EMBL/GenBank/DDBJ whole genome shotgun (WGS) entry which is preliminary data.</text>
</comment>
<comment type="catalytic activity">
    <reaction evidence="7">
        <text>a secondary alcohol + NAD(+) = a ketone + NADH + H(+)</text>
        <dbReference type="Rhea" id="RHEA:10740"/>
        <dbReference type="ChEBI" id="CHEBI:15378"/>
        <dbReference type="ChEBI" id="CHEBI:17087"/>
        <dbReference type="ChEBI" id="CHEBI:35681"/>
        <dbReference type="ChEBI" id="CHEBI:57540"/>
        <dbReference type="ChEBI" id="CHEBI:57945"/>
        <dbReference type="EC" id="1.1.1.1"/>
    </reaction>
</comment>
<evidence type="ECO:0000313" key="12">
    <source>
        <dbReference type="Proteomes" id="UP000244962"/>
    </source>
</evidence>
<dbReference type="CDD" id="cd05284">
    <property type="entry name" value="arabinose_DH_like"/>
    <property type="match status" value="1"/>
</dbReference>
<dbReference type="PROSITE" id="PS00059">
    <property type="entry name" value="ADH_ZINC"/>
    <property type="match status" value="1"/>
</dbReference>
<dbReference type="InterPro" id="IPR013154">
    <property type="entry name" value="ADH-like_N"/>
</dbReference>
<comment type="cofactor">
    <cofactor evidence="1 9">
        <name>Zn(2+)</name>
        <dbReference type="ChEBI" id="CHEBI:29105"/>
    </cofactor>
</comment>
<sequence>MRALQIVSAGVLEVRDVPVPEIGPDEVLVKVAGAGLCHSDVHVLHSPEWPLPNMTLGHETAGHVAKLGNDVTGLAEGEAVLVYLVWACGVCRPCIEGRDNVCINAGGRDAMPPCPGLGPDGGMAEYIKVKARYLEPLGDLDPVTAGPLADAGLTPMHAINGARHRLTPGSTVAVIGVGGLGHMGLQILKATTGARIIAIDSSEQKLEIAREHGADETFLSDSDTAAKVLALTDGYGADAVFDFVGVQPTVDLATKIIAPDGALRFVGLGGGSFTYAADSLTSTIPWGVDVRRSYGGTRSDQRQVIELAKLGKISVETKQYSLEDGIQAFADLEAGIVPGRAILVP</sequence>
<organism evidence="11 12">
    <name type="scientific">Mycetocola zhujimingii</name>
    <dbReference type="NCBI Taxonomy" id="2079792"/>
    <lineage>
        <taxon>Bacteria</taxon>
        <taxon>Bacillati</taxon>
        <taxon>Actinomycetota</taxon>
        <taxon>Actinomycetes</taxon>
        <taxon>Micrococcales</taxon>
        <taxon>Microbacteriaceae</taxon>
        <taxon>Mycetocola</taxon>
    </lineage>
</organism>
<keyword evidence="12" id="KW-1185">Reference proteome</keyword>
<gene>
    <name evidence="11" type="ORF">DF223_13645</name>
</gene>
<dbReference type="RefSeq" id="WP_108963596.1">
    <property type="nucleotide sequence ID" value="NZ_QEFB01000017.1"/>
</dbReference>
<dbReference type="InterPro" id="IPR011032">
    <property type="entry name" value="GroES-like_sf"/>
</dbReference>
<name>A0A2U1TAZ5_9MICO</name>
<evidence type="ECO:0000256" key="7">
    <source>
        <dbReference type="ARBA" id="ARBA00049164"/>
    </source>
</evidence>
<accession>A0A2U1TAZ5</accession>
<dbReference type="EMBL" id="QEFB01000017">
    <property type="protein sequence ID" value="PWC06067.1"/>
    <property type="molecule type" value="Genomic_DNA"/>
</dbReference>
<dbReference type="Gene3D" id="3.40.50.720">
    <property type="entry name" value="NAD(P)-binding Rossmann-like Domain"/>
    <property type="match status" value="1"/>
</dbReference>
<dbReference type="Pfam" id="PF00107">
    <property type="entry name" value="ADH_zinc_N"/>
    <property type="match status" value="1"/>
</dbReference>
<evidence type="ECO:0000256" key="4">
    <source>
        <dbReference type="ARBA" id="ARBA00022723"/>
    </source>
</evidence>
<evidence type="ECO:0000256" key="9">
    <source>
        <dbReference type="RuleBase" id="RU361277"/>
    </source>
</evidence>
<evidence type="ECO:0000259" key="10">
    <source>
        <dbReference type="SMART" id="SM00829"/>
    </source>
</evidence>
<evidence type="ECO:0000256" key="8">
    <source>
        <dbReference type="ARBA" id="ARBA00049243"/>
    </source>
</evidence>
<dbReference type="Gene3D" id="3.90.180.10">
    <property type="entry name" value="Medium-chain alcohol dehydrogenases, catalytic domain"/>
    <property type="match status" value="1"/>
</dbReference>
<dbReference type="GO" id="GO:0004022">
    <property type="term" value="F:alcohol dehydrogenase (NAD+) activity"/>
    <property type="evidence" value="ECO:0007669"/>
    <property type="project" value="UniProtKB-EC"/>
</dbReference>
<feature type="domain" description="Enoyl reductase (ER)" evidence="10">
    <location>
        <begin position="10"/>
        <end position="343"/>
    </location>
</feature>
<reference evidence="12" key="1">
    <citation type="submission" date="2018-04" db="EMBL/GenBank/DDBJ databases">
        <authorList>
            <person name="Liu S."/>
            <person name="Wang Z."/>
            <person name="Li J."/>
        </authorList>
    </citation>
    <scope>NUCLEOTIDE SEQUENCE [LARGE SCALE GENOMIC DNA]</scope>
    <source>
        <strain evidence="12">622</strain>
    </source>
</reference>
<dbReference type="EC" id="1.1.1.1" evidence="3"/>
<dbReference type="AlphaFoldDB" id="A0A2U1TAZ5"/>
<dbReference type="InterPro" id="IPR013149">
    <property type="entry name" value="ADH-like_C"/>
</dbReference>